<dbReference type="SUPFAM" id="SSF52304">
    <property type="entry name" value="Type II 3-dehydroquinate dehydratase"/>
    <property type="match status" value="1"/>
</dbReference>
<dbReference type="GO" id="GO:0009073">
    <property type="term" value="P:aromatic amino acid family biosynthetic process"/>
    <property type="evidence" value="ECO:0007669"/>
    <property type="project" value="UniProtKB-KW"/>
</dbReference>
<comment type="similarity">
    <text evidence="4 8">Belongs to the type-II 3-dehydroquinase family.</text>
</comment>
<dbReference type="GO" id="GO:0003855">
    <property type="term" value="F:3-dehydroquinate dehydratase activity"/>
    <property type="evidence" value="ECO:0007669"/>
    <property type="project" value="UniProtKB-UniRule"/>
</dbReference>
<evidence type="ECO:0000313" key="12">
    <source>
        <dbReference type="EMBL" id="NDY95933.1"/>
    </source>
</evidence>
<reference evidence="12 13" key="1">
    <citation type="submission" date="2020-02" db="EMBL/GenBank/DDBJ databases">
        <authorList>
            <person name="Zhang X.-Y."/>
        </authorList>
    </citation>
    <scope>NUCLEOTIDE SEQUENCE [LARGE SCALE GENOMIC DNA]</scope>
    <source>
        <strain evidence="12 13">C33</strain>
    </source>
</reference>
<accession>A0A845UVT0</accession>
<dbReference type="PANTHER" id="PTHR21272:SF3">
    <property type="entry name" value="CATABOLIC 3-DEHYDROQUINASE"/>
    <property type="match status" value="1"/>
</dbReference>
<sequence length="148" mass="16279">MPSVVVIHGPNLDLLGRREPEIYGRTSLQEINAQLARFAEDCGVALSFFQSNAEHELIARVHEAGHEAADWIIINPAGLTHTSVVLRDALAAAGVPFIEVHLSNPERRESFRHHSYLADLAEGRISGFGADSYLLALQAVINRFDLKT</sequence>
<evidence type="ECO:0000256" key="9">
    <source>
        <dbReference type="PIRSR" id="PIRSR001399-1"/>
    </source>
</evidence>
<comment type="catalytic activity">
    <reaction evidence="1 8">
        <text>3-dehydroquinate = 3-dehydroshikimate + H2O</text>
        <dbReference type="Rhea" id="RHEA:21096"/>
        <dbReference type="ChEBI" id="CHEBI:15377"/>
        <dbReference type="ChEBI" id="CHEBI:16630"/>
        <dbReference type="ChEBI" id="CHEBI:32364"/>
        <dbReference type="EC" id="4.2.1.10"/>
    </reaction>
</comment>
<dbReference type="EC" id="4.2.1.10" evidence="6 8"/>
<evidence type="ECO:0000256" key="10">
    <source>
        <dbReference type="PIRSR" id="PIRSR001399-2"/>
    </source>
</evidence>
<feature type="binding site" evidence="8 10">
    <location>
        <position position="112"/>
    </location>
    <ligand>
        <name>substrate</name>
    </ligand>
</feature>
<feature type="site" description="Transition state stabilizer" evidence="8 11">
    <location>
        <position position="18"/>
    </location>
</feature>
<organism evidence="12 13">
    <name type="scientific">Wenzhouxiangella limi</name>
    <dbReference type="NCBI Taxonomy" id="2707351"/>
    <lineage>
        <taxon>Bacteria</taxon>
        <taxon>Pseudomonadati</taxon>
        <taxon>Pseudomonadota</taxon>
        <taxon>Gammaproteobacteria</taxon>
        <taxon>Chromatiales</taxon>
        <taxon>Wenzhouxiangellaceae</taxon>
        <taxon>Wenzhouxiangella</taxon>
    </lineage>
</organism>
<evidence type="ECO:0000256" key="2">
    <source>
        <dbReference type="ARBA" id="ARBA00003924"/>
    </source>
</evidence>
<dbReference type="NCBIfam" id="NF003804">
    <property type="entry name" value="PRK05395.1-1"/>
    <property type="match status" value="1"/>
</dbReference>
<feature type="active site" description="Proton donor" evidence="8 9">
    <location>
        <position position="101"/>
    </location>
</feature>
<dbReference type="PIRSF" id="PIRSF001399">
    <property type="entry name" value="DHquinase_II"/>
    <property type="match status" value="1"/>
</dbReference>
<dbReference type="Gene3D" id="3.40.50.9100">
    <property type="entry name" value="Dehydroquinase, class II"/>
    <property type="match status" value="1"/>
</dbReference>
<dbReference type="NCBIfam" id="NF003806">
    <property type="entry name" value="PRK05395.1-3"/>
    <property type="match status" value="1"/>
</dbReference>
<dbReference type="HAMAP" id="MF_00169">
    <property type="entry name" value="AroQ"/>
    <property type="match status" value="1"/>
</dbReference>
<dbReference type="InterPro" id="IPR018509">
    <property type="entry name" value="DHquinase_II_CS"/>
</dbReference>
<feature type="binding site" evidence="8 10">
    <location>
        <position position="75"/>
    </location>
    <ligand>
        <name>substrate</name>
    </ligand>
</feature>
<comment type="pathway">
    <text evidence="3 8">Metabolic intermediate biosynthesis; chorismate biosynthesis; chorismate from D-erythrose 4-phosphate and phosphoenolpyruvate: step 3/7.</text>
</comment>
<dbReference type="Proteomes" id="UP000484885">
    <property type="component" value="Unassembled WGS sequence"/>
</dbReference>
<comment type="caution">
    <text evidence="12">The sequence shown here is derived from an EMBL/GenBank/DDBJ whole genome shotgun (WGS) entry which is preliminary data.</text>
</comment>
<dbReference type="PANTHER" id="PTHR21272">
    <property type="entry name" value="CATABOLIC 3-DEHYDROQUINASE"/>
    <property type="match status" value="1"/>
</dbReference>
<feature type="binding site" evidence="8 10">
    <location>
        <position position="88"/>
    </location>
    <ligand>
        <name>substrate</name>
    </ligand>
</feature>
<proteinExistence type="inferred from homology"/>
<feature type="binding site" evidence="8 10">
    <location>
        <position position="81"/>
    </location>
    <ligand>
        <name>substrate</name>
    </ligand>
</feature>
<keyword evidence="7 8" id="KW-0456">Lyase</keyword>
<dbReference type="UniPathway" id="UPA00053">
    <property type="reaction ID" value="UER00086"/>
</dbReference>
<dbReference type="PROSITE" id="PS01029">
    <property type="entry name" value="DEHYDROQUINASE_II"/>
    <property type="match status" value="1"/>
</dbReference>
<dbReference type="NCBIfam" id="NF003807">
    <property type="entry name" value="PRK05395.1-4"/>
    <property type="match status" value="1"/>
</dbReference>
<evidence type="ECO:0000256" key="1">
    <source>
        <dbReference type="ARBA" id="ARBA00001864"/>
    </source>
</evidence>
<dbReference type="InterPro" id="IPR036441">
    <property type="entry name" value="DHquinase_II_sf"/>
</dbReference>
<dbReference type="GO" id="GO:0019631">
    <property type="term" value="P:quinate catabolic process"/>
    <property type="evidence" value="ECO:0007669"/>
    <property type="project" value="TreeGrafter"/>
</dbReference>
<gene>
    <name evidence="8 12" type="primary">aroQ</name>
    <name evidence="12" type="ORF">G3I74_09345</name>
</gene>
<keyword evidence="13" id="KW-1185">Reference proteome</keyword>
<dbReference type="CDD" id="cd00466">
    <property type="entry name" value="DHQase_II"/>
    <property type="match status" value="1"/>
</dbReference>
<name>A0A845UVT0_9GAMM</name>
<evidence type="ECO:0000256" key="11">
    <source>
        <dbReference type="PIRSR" id="PIRSR001399-3"/>
    </source>
</evidence>
<comment type="subunit">
    <text evidence="5 8">Homododecamer.</text>
</comment>
<dbReference type="Pfam" id="PF01220">
    <property type="entry name" value="DHquinase_II"/>
    <property type="match status" value="1"/>
</dbReference>
<evidence type="ECO:0000313" key="13">
    <source>
        <dbReference type="Proteomes" id="UP000484885"/>
    </source>
</evidence>
<evidence type="ECO:0000256" key="5">
    <source>
        <dbReference type="ARBA" id="ARBA00011193"/>
    </source>
</evidence>
<dbReference type="RefSeq" id="WP_164211329.1">
    <property type="nucleotide sequence ID" value="NZ_JAAGSC010000041.1"/>
</dbReference>
<evidence type="ECO:0000256" key="8">
    <source>
        <dbReference type="HAMAP-Rule" id="MF_00169"/>
    </source>
</evidence>
<evidence type="ECO:0000256" key="3">
    <source>
        <dbReference type="ARBA" id="ARBA00004902"/>
    </source>
</evidence>
<dbReference type="NCBIfam" id="TIGR01088">
    <property type="entry name" value="aroQ"/>
    <property type="match status" value="1"/>
</dbReference>
<dbReference type="GO" id="GO:0009423">
    <property type="term" value="P:chorismate biosynthetic process"/>
    <property type="evidence" value="ECO:0007669"/>
    <property type="project" value="UniProtKB-UniRule"/>
</dbReference>
<dbReference type="GO" id="GO:0008652">
    <property type="term" value="P:amino acid biosynthetic process"/>
    <property type="evidence" value="ECO:0007669"/>
    <property type="project" value="UniProtKB-KW"/>
</dbReference>
<dbReference type="NCBIfam" id="NF003805">
    <property type="entry name" value="PRK05395.1-2"/>
    <property type="match status" value="1"/>
</dbReference>
<feature type="binding site" evidence="8 10">
    <location>
        <begin position="102"/>
        <end position="103"/>
    </location>
    <ligand>
        <name>substrate</name>
    </ligand>
</feature>
<keyword evidence="8" id="KW-0028">Amino-acid biosynthesis</keyword>
<evidence type="ECO:0000256" key="6">
    <source>
        <dbReference type="ARBA" id="ARBA00012060"/>
    </source>
</evidence>
<protein>
    <recommendedName>
        <fullName evidence="6 8">3-dehydroquinate dehydratase</fullName>
        <shortName evidence="8">3-dehydroquinase</shortName>
        <ecNumber evidence="6 8">4.2.1.10</ecNumber>
    </recommendedName>
    <alternativeName>
        <fullName evidence="8">Type II DHQase</fullName>
    </alternativeName>
</protein>
<keyword evidence="8" id="KW-0057">Aromatic amino acid biosynthesis</keyword>
<evidence type="ECO:0000256" key="7">
    <source>
        <dbReference type="ARBA" id="ARBA00023239"/>
    </source>
</evidence>
<dbReference type="InterPro" id="IPR001874">
    <property type="entry name" value="DHquinase_II"/>
</dbReference>
<dbReference type="AlphaFoldDB" id="A0A845UVT0"/>
<feature type="active site" description="Proton acceptor" evidence="8 9">
    <location>
        <position position="23"/>
    </location>
</feature>
<evidence type="ECO:0000256" key="4">
    <source>
        <dbReference type="ARBA" id="ARBA00011037"/>
    </source>
</evidence>
<comment type="function">
    <text evidence="2 8">Catalyzes a trans-dehydration via an enolate intermediate.</text>
</comment>
<dbReference type="EMBL" id="JAAGSC010000041">
    <property type="protein sequence ID" value="NDY95933.1"/>
    <property type="molecule type" value="Genomic_DNA"/>
</dbReference>